<dbReference type="eggNOG" id="ENOG50330QX">
    <property type="taxonomic scope" value="Bacteria"/>
</dbReference>
<protein>
    <submittedName>
        <fullName evidence="1">Uncharacterized protein</fullName>
    </submittedName>
</protein>
<organism evidence="1 2">
    <name type="scientific">Acidothermus cellulolyticus (strain ATCC 43068 / DSM 8971 / 11B)</name>
    <dbReference type="NCBI Taxonomy" id="351607"/>
    <lineage>
        <taxon>Bacteria</taxon>
        <taxon>Bacillati</taxon>
        <taxon>Actinomycetota</taxon>
        <taxon>Actinomycetes</taxon>
        <taxon>Acidothermales</taxon>
        <taxon>Acidothermaceae</taxon>
        <taxon>Acidothermus</taxon>
    </lineage>
</organism>
<dbReference type="OrthoDB" id="3300405at2"/>
<evidence type="ECO:0000313" key="1">
    <source>
        <dbReference type="EMBL" id="ABK53183.1"/>
    </source>
</evidence>
<evidence type="ECO:0000313" key="2">
    <source>
        <dbReference type="Proteomes" id="UP000008221"/>
    </source>
</evidence>
<dbReference type="AlphaFoldDB" id="A0LUS3"/>
<sequence length="149" mass="15863">MSTDEQLLQTLRAALDRTDPMPEAIRAAAYAAFAWRDIDAELAALIADSAETPIPAGVRTAADHRLLTFRAPGTEIEIEVAGERLRQLTGQLVPPGPASITVCWPAGSLAVEADDLGRFTADNVPPGPVSLQVRRPSAARPVSTDWVVI</sequence>
<dbReference type="Proteomes" id="UP000008221">
    <property type="component" value="Chromosome"/>
</dbReference>
<dbReference type="InParanoid" id="A0LUS3"/>
<proteinExistence type="predicted"/>
<dbReference type="RefSeq" id="WP_011720246.1">
    <property type="nucleotide sequence ID" value="NC_008578.1"/>
</dbReference>
<dbReference type="KEGG" id="ace:Acel_1411"/>
<keyword evidence="2" id="KW-1185">Reference proteome</keyword>
<accession>A0LUS3</accession>
<dbReference type="HOGENOM" id="CLU_125494_0_0_11"/>
<reference evidence="1 2" key="1">
    <citation type="journal article" date="2009" name="Genome Res.">
        <title>Complete genome of the cellulolytic thermophile Acidothermus cellulolyticus 11B provides insights into its ecophysiological and evolutionary adaptations.</title>
        <authorList>
            <person name="Barabote R.D."/>
            <person name="Xie G."/>
            <person name="Leu D.H."/>
            <person name="Normand P."/>
            <person name="Necsulea A."/>
            <person name="Daubin V."/>
            <person name="Medigue C."/>
            <person name="Adney W.S."/>
            <person name="Xu X.C."/>
            <person name="Lapidus A."/>
            <person name="Parales R.E."/>
            <person name="Detter C."/>
            <person name="Pujic P."/>
            <person name="Bruce D."/>
            <person name="Lavire C."/>
            <person name="Challacombe J.F."/>
            <person name="Brettin T.S."/>
            <person name="Berry A.M."/>
        </authorList>
    </citation>
    <scope>NUCLEOTIDE SEQUENCE [LARGE SCALE GENOMIC DNA]</scope>
    <source>
        <strain evidence="2">ATCC 43068 / DSM 8971 / 11B</strain>
    </source>
</reference>
<dbReference type="EMBL" id="CP000481">
    <property type="protein sequence ID" value="ABK53183.1"/>
    <property type="molecule type" value="Genomic_DNA"/>
</dbReference>
<gene>
    <name evidence="1" type="ordered locus">Acel_1411</name>
</gene>
<name>A0LUS3_ACIC1</name>
<dbReference type="STRING" id="351607.Acel_1411"/>